<reference evidence="5" key="1">
    <citation type="submission" date="2020-10" db="EMBL/GenBank/DDBJ databases">
        <title>Microbiome of the Black Sea water column analyzed by genome centric metagenomics.</title>
        <authorList>
            <person name="Cabello-Yeves P.J."/>
            <person name="Callieri C."/>
            <person name="Picazo A."/>
            <person name="Mehrshad M."/>
            <person name="Haro-Moreno J.M."/>
            <person name="Roda-Garcia J."/>
            <person name="Dzembekova N."/>
            <person name="Slabakova V."/>
            <person name="Slabakova N."/>
            <person name="Moncheva S."/>
            <person name="Rodriguez-Valera F."/>
        </authorList>
    </citation>
    <scope>NUCLEOTIDE SEQUENCE</scope>
    <source>
        <strain evidence="5">BS307-5m-G5</strain>
    </source>
</reference>
<dbReference type="PANTHER" id="PTHR24171">
    <property type="entry name" value="ANKYRIN REPEAT DOMAIN-CONTAINING PROTEIN 39-RELATED"/>
    <property type="match status" value="1"/>
</dbReference>
<accession>A0A937HMD4</accession>
<gene>
    <name evidence="5" type="ORF">ISQ19_01700</name>
</gene>
<organism evidence="5 6">
    <name type="scientific">PS1 clade bacterium</name>
    <dbReference type="NCBI Taxonomy" id="2175152"/>
    <lineage>
        <taxon>Bacteria</taxon>
        <taxon>Pseudomonadati</taxon>
        <taxon>Pseudomonadota</taxon>
        <taxon>Alphaproteobacteria</taxon>
        <taxon>PS1 clade</taxon>
    </lineage>
</organism>
<comment type="caution">
    <text evidence="5">The sequence shown here is derived from an EMBL/GenBank/DDBJ whole genome shotgun (WGS) entry which is preliminary data.</text>
</comment>
<keyword evidence="4" id="KW-0732">Signal</keyword>
<dbReference type="InterPro" id="IPR002110">
    <property type="entry name" value="Ankyrin_rpt"/>
</dbReference>
<dbReference type="PROSITE" id="PS50297">
    <property type="entry name" value="ANK_REP_REGION"/>
    <property type="match status" value="1"/>
</dbReference>
<dbReference type="EMBL" id="JADHOK010000010">
    <property type="protein sequence ID" value="MBL6761391.1"/>
    <property type="molecule type" value="Genomic_DNA"/>
</dbReference>
<dbReference type="PRINTS" id="PR01415">
    <property type="entry name" value="ANKYRIN"/>
</dbReference>
<feature type="chain" id="PRO_5037673743" evidence="4">
    <location>
        <begin position="36"/>
        <end position="134"/>
    </location>
</feature>
<sequence length="134" mass="14970">MFNRLLKLNTQKFSLLPTTLLVLLALTLLANTAQAQACPNWNTREFFEKALPIDVAHCLDRGADAAARDWLGNTPLHYAAGNNETPAIIITLLEHGANSKIKNNDGKTALDLIDMDSPLRNTKAYWQLHEARYK</sequence>
<dbReference type="Proteomes" id="UP000785783">
    <property type="component" value="Unassembled WGS sequence"/>
</dbReference>
<dbReference type="Pfam" id="PF13857">
    <property type="entry name" value="Ank_5"/>
    <property type="match status" value="1"/>
</dbReference>
<feature type="repeat" description="ANK" evidence="3">
    <location>
        <begin position="71"/>
        <end position="104"/>
    </location>
</feature>
<evidence type="ECO:0000256" key="3">
    <source>
        <dbReference type="PROSITE-ProRule" id="PRU00023"/>
    </source>
</evidence>
<evidence type="ECO:0000256" key="4">
    <source>
        <dbReference type="SAM" id="SignalP"/>
    </source>
</evidence>
<evidence type="ECO:0000256" key="2">
    <source>
        <dbReference type="ARBA" id="ARBA00023043"/>
    </source>
</evidence>
<dbReference type="PROSITE" id="PS50088">
    <property type="entry name" value="ANK_REPEAT"/>
    <property type="match status" value="1"/>
</dbReference>
<dbReference type="AlphaFoldDB" id="A0A937HMD4"/>
<evidence type="ECO:0000313" key="6">
    <source>
        <dbReference type="Proteomes" id="UP000785783"/>
    </source>
</evidence>
<feature type="signal peptide" evidence="4">
    <location>
        <begin position="1"/>
        <end position="35"/>
    </location>
</feature>
<protein>
    <submittedName>
        <fullName evidence="5">Ankyrin repeat domain-containing protein</fullName>
    </submittedName>
</protein>
<dbReference type="Gene3D" id="1.25.40.20">
    <property type="entry name" value="Ankyrin repeat-containing domain"/>
    <property type="match status" value="1"/>
</dbReference>
<dbReference type="InterPro" id="IPR036770">
    <property type="entry name" value="Ankyrin_rpt-contain_sf"/>
</dbReference>
<dbReference type="SUPFAM" id="SSF48403">
    <property type="entry name" value="Ankyrin repeat"/>
    <property type="match status" value="1"/>
</dbReference>
<proteinExistence type="predicted"/>
<keyword evidence="2 3" id="KW-0040">ANK repeat</keyword>
<evidence type="ECO:0000256" key="1">
    <source>
        <dbReference type="ARBA" id="ARBA00022737"/>
    </source>
</evidence>
<name>A0A937HMD4_9PROT</name>
<keyword evidence="1" id="KW-0677">Repeat</keyword>
<evidence type="ECO:0000313" key="5">
    <source>
        <dbReference type="EMBL" id="MBL6761391.1"/>
    </source>
</evidence>